<evidence type="ECO:0000313" key="2">
    <source>
        <dbReference type="Proteomes" id="UP001259420"/>
    </source>
</evidence>
<protein>
    <submittedName>
        <fullName evidence="1">Uncharacterized protein</fullName>
    </submittedName>
</protein>
<comment type="caution">
    <text evidence="1">The sequence shown here is derived from an EMBL/GenBank/DDBJ whole genome shotgun (WGS) entry which is preliminary data.</text>
</comment>
<reference evidence="1" key="1">
    <citation type="submission" date="2023-07" db="EMBL/GenBank/DDBJ databases">
        <title>Sorghum-associated microbial communities from plants grown in Nebraska, USA.</title>
        <authorList>
            <person name="Schachtman D."/>
        </authorList>
    </citation>
    <scope>NUCLEOTIDE SEQUENCE</scope>
    <source>
        <strain evidence="1">BE46</strain>
    </source>
</reference>
<keyword evidence="2" id="KW-1185">Reference proteome</keyword>
<evidence type="ECO:0000313" key="1">
    <source>
        <dbReference type="EMBL" id="MDR6607535.1"/>
    </source>
</evidence>
<accession>A0ACC6JME9</accession>
<organism evidence="1 2">
    <name type="scientific">Pseudomonas synxantha</name>
    <dbReference type="NCBI Taxonomy" id="47883"/>
    <lineage>
        <taxon>Bacteria</taxon>
        <taxon>Pseudomonadati</taxon>
        <taxon>Pseudomonadota</taxon>
        <taxon>Gammaproteobacteria</taxon>
        <taxon>Pseudomonadales</taxon>
        <taxon>Pseudomonadaceae</taxon>
        <taxon>Pseudomonas</taxon>
    </lineage>
</organism>
<name>A0ACC6JME9_9PSED</name>
<dbReference type="EMBL" id="JAVDSD010000004">
    <property type="protein sequence ID" value="MDR6607535.1"/>
    <property type="molecule type" value="Genomic_DNA"/>
</dbReference>
<dbReference type="Proteomes" id="UP001259420">
    <property type="component" value="Unassembled WGS sequence"/>
</dbReference>
<proteinExistence type="predicted"/>
<gene>
    <name evidence="1" type="ORF">J2X87_002605</name>
</gene>
<sequence length="1069" mass="113891">MAGNRNSGVMGAAPMYICHGAEHDFKFEAVTDSPWINQGLSLNLVSGETASISTEPEFGKYQKLLADGTEWKLKCPDEGTDIDFNLQVQSEFTAAPYPLPFKLGDYRREILNTRDPISAPVVGDEVSAEIQVGSFYTRKELAGTDVVWYVDGDMVETVPTTDVGWSKFDHTVTSEGEHTITAKVHSPYDDTTSEHTFTLNVYLESPWEQATLLVNGARVAWNSPNVFLFRGQPNDVTVEAPFLEGKGVYLGLINQEDLIIEASPTFDEWVSTPDAKASWALTASGAKSGRITLKLTSSAVVQPLEVPCAVLSANLADEADVEIGGVAVPTEGNWFIRDQAQTVTLIPKSGSPLAGLPVTLTCTIKDGLDVANVVSEPAFGSEQTSYSWAVTGTTKSGTFQLLLAGKGMTTPITVAVSNLVSSNLADEAEVKIGGVAVPTEGNWFIRDKAQTVTLIPKSGSPLAGLPITLACTIKSGLDVANVVSAPAFGSEQTSYSWAVTGKTKSGTFQLSLAGKGMTMPITVVISKLVSSNLADEVEVKIGGQSVPSGGSVFFRGQAKDVELIPKSGSPIAGYPIALARTATSPLLPTDLNSAPAFEAPQTTHKWRVTGANTKSGIFQLQLTALGMTTINVTANKLLSSNLADEVEVKIGGVAVPAGGNWFVRDKSQTVTLTPKSGSPLAGLPVTLTCAIKSGLDVANVVSAPAFGSEQTTYSWSVTGKTKSGTFQLSLAGKGMTTPINLAISKLVSSNLADEADVSIDGLPVPGEGTWFVRNESRTVDLIFKPGSPLNGLPVSLHCALKSGLDEDNVVSEPEFGSEQTTHRWSVTGNTKSGIFQLLLNGHGMSEPIILPVSRLILSDLTEEVTVLLNGNAMPLRGANFIGGQANVITLDYKNAELLVGAPLAIDVIPQSGLVTSDFTCEPSLRQLTTTHEWKLTGKQLQSGTFKLKLFSEGEKVSLLTPTNRLSREVFRFLDLANYDLRLPPEEVRLSRNIYYVFMARLLKSDGSPSTSVLVTFTAPEHETFKTETGADGVARSKAYRFTTPDLYLIKAEAELPAGVTPLELLVRVT</sequence>